<dbReference type="SUPFAM" id="SSF50978">
    <property type="entry name" value="WD40 repeat-like"/>
    <property type="match status" value="2"/>
</dbReference>
<dbReference type="Pfam" id="PF00400">
    <property type="entry name" value="WD40"/>
    <property type="match status" value="3"/>
</dbReference>
<dbReference type="OrthoDB" id="6262491at2759"/>
<gene>
    <name evidence="4" type="ORF">GDO86_005520</name>
</gene>
<evidence type="ECO:0000313" key="4">
    <source>
        <dbReference type="EMBL" id="KAG8439324.1"/>
    </source>
</evidence>
<dbReference type="PANTHER" id="PTHR19848:SF8">
    <property type="entry name" value="F-BOX AND WD REPEAT DOMAIN CONTAINING 7"/>
    <property type="match status" value="1"/>
</dbReference>
<evidence type="ECO:0000256" key="2">
    <source>
        <dbReference type="ARBA" id="ARBA00022737"/>
    </source>
</evidence>
<name>A0A8T2J796_9PIPI</name>
<dbReference type="PANTHER" id="PTHR19848">
    <property type="entry name" value="WD40 REPEAT PROTEIN"/>
    <property type="match status" value="1"/>
</dbReference>
<dbReference type="SMART" id="SM00320">
    <property type="entry name" value="WD40"/>
    <property type="match status" value="9"/>
</dbReference>
<reference evidence="4" key="1">
    <citation type="thesis" date="2020" institute="ProQuest LLC" country="789 East Eisenhower Parkway, Ann Arbor, MI, USA">
        <title>Comparative Genomics and Chromosome Evolution.</title>
        <authorList>
            <person name="Mudd A.B."/>
        </authorList>
    </citation>
    <scope>NUCLEOTIDE SEQUENCE</scope>
    <source>
        <strain evidence="4">Female2</strain>
        <tissue evidence="4">Blood</tissue>
    </source>
</reference>
<dbReference type="InterPro" id="IPR001680">
    <property type="entry name" value="WD40_rpt"/>
</dbReference>
<dbReference type="EMBL" id="JAACNH010000006">
    <property type="protein sequence ID" value="KAG8439324.1"/>
    <property type="molecule type" value="Genomic_DNA"/>
</dbReference>
<dbReference type="InterPro" id="IPR019775">
    <property type="entry name" value="WD40_repeat_CS"/>
</dbReference>
<dbReference type="PROSITE" id="PS00678">
    <property type="entry name" value="WD_REPEATS_1"/>
    <property type="match status" value="1"/>
</dbReference>
<dbReference type="InterPro" id="IPR036322">
    <property type="entry name" value="WD40_repeat_dom_sf"/>
</dbReference>
<dbReference type="Proteomes" id="UP000812440">
    <property type="component" value="Chromosome 3"/>
</dbReference>
<keyword evidence="1 3" id="KW-0853">WD repeat</keyword>
<comment type="caution">
    <text evidence="4">The sequence shown here is derived from an EMBL/GenBank/DDBJ whole genome shotgun (WGS) entry which is preliminary data.</text>
</comment>
<dbReference type="Gene3D" id="2.130.10.10">
    <property type="entry name" value="YVTN repeat-like/Quinoprotein amine dehydrogenase"/>
    <property type="match status" value="4"/>
</dbReference>
<dbReference type="GO" id="GO:0000027">
    <property type="term" value="P:ribosomal large subunit assembly"/>
    <property type="evidence" value="ECO:0007669"/>
    <property type="project" value="TreeGrafter"/>
</dbReference>
<evidence type="ECO:0000256" key="1">
    <source>
        <dbReference type="ARBA" id="ARBA00022574"/>
    </source>
</evidence>
<organism evidence="4 5">
    <name type="scientific">Hymenochirus boettgeri</name>
    <name type="common">Congo dwarf clawed frog</name>
    <dbReference type="NCBI Taxonomy" id="247094"/>
    <lineage>
        <taxon>Eukaryota</taxon>
        <taxon>Metazoa</taxon>
        <taxon>Chordata</taxon>
        <taxon>Craniata</taxon>
        <taxon>Vertebrata</taxon>
        <taxon>Euteleostomi</taxon>
        <taxon>Amphibia</taxon>
        <taxon>Batrachia</taxon>
        <taxon>Anura</taxon>
        <taxon>Pipoidea</taxon>
        <taxon>Pipidae</taxon>
        <taxon>Pipinae</taxon>
        <taxon>Hymenochirus</taxon>
    </lineage>
</organism>
<dbReference type="GO" id="GO:0007219">
    <property type="term" value="P:Notch signaling pathway"/>
    <property type="evidence" value="ECO:0007669"/>
    <property type="project" value="TreeGrafter"/>
</dbReference>
<dbReference type="GO" id="GO:0005730">
    <property type="term" value="C:nucleolus"/>
    <property type="evidence" value="ECO:0007669"/>
    <property type="project" value="TreeGrafter"/>
</dbReference>
<dbReference type="PROSITE" id="PS50082">
    <property type="entry name" value="WD_REPEATS_2"/>
    <property type="match status" value="3"/>
</dbReference>
<feature type="repeat" description="WD" evidence="3">
    <location>
        <begin position="564"/>
        <end position="596"/>
    </location>
</feature>
<feature type="repeat" description="WD" evidence="3">
    <location>
        <begin position="1"/>
        <end position="26"/>
    </location>
</feature>
<proteinExistence type="predicted"/>
<keyword evidence="5" id="KW-1185">Reference proteome</keyword>
<feature type="repeat" description="WD" evidence="3">
    <location>
        <begin position="646"/>
        <end position="678"/>
    </location>
</feature>
<dbReference type="PROSITE" id="PS50294">
    <property type="entry name" value="WD_REPEATS_REGION"/>
    <property type="match status" value="2"/>
</dbReference>
<evidence type="ECO:0000313" key="5">
    <source>
        <dbReference type="Proteomes" id="UP000812440"/>
    </source>
</evidence>
<dbReference type="InterPro" id="IPR015943">
    <property type="entry name" value="WD40/YVTN_repeat-like_dom_sf"/>
</dbReference>
<evidence type="ECO:0000256" key="3">
    <source>
        <dbReference type="PROSITE-ProRule" id="PRU00221"/>
    </source>
</evidence>
<keyword evidence="2" id="KW-0677">Repeat</keyword>
<dbReference type="AlphaFoldDB" id="A0A8T2J796"/>
<accession>A0A8T2J796</accession>
<sequence length="687" mass="77438">MITTLMYWSDTKMVFSSSNDGTLIVWTNGAIVFDKIKLGGPIFSMAINYRRQLLACGFKKLLSVYPLDEKKKCGHVINCRKSFSDNRHKDIVSCIVSLDSQIYTAGYDRKFLIYDTYHTSDSTSLTVVHCNSQAHEAAITQLLLVRDHETTRFLSGSFDRTIGIWSQDGQLIQRLFNFTGETTGMCYVASVKYLWISNGTSQPVLVDPHSGDVISDFVDTFQNPEDCQQVQQLTCLPDSSHVIGSTRNNSITIWKYNMMGCVTVLHSKHPLECLAYTGKKLLLIFTGDSKGIVEKWKRNDLSTFTYSKESYTVEDKKSPARKRPQSLQQEKVVQNRRPISRLQRAVTAGSLRKRVMLNIPKSSNTHKCYGYTRSVFTDELDVLAMATDNGEIQLWVFDDTDTSLGINETPSAIHEEQLTEKYDCSLANVLGPEICSETNGCSLAVNKFLSGFTCKKTLSGHLKAVSALALVGCESGYNTVYLLSGGWDRRLCVWDLHTCSLIETFSRPELDHWSEDREAACDGAILDLCYSPKRKEFAYSSSDGNIYIRRFATISSQMSLVNVITGHEAEVTSIVWHHHLHKWISGSEDGTIRIWSEEGSRCESILVTKEVVTCICIDQVNGCIVAGVQDTVRVYDPVSLLQVQYNIGHTDLIRSLVHIPEMNKYVSASWDKTVRMWKAHYKKPENI</sequence>
<protein>
    <submittedName>
        <fullName evidence="4">Uncharacterized protein</fullName>
    </submittedName>
</protein>